<evidence type="ECO:0000313" key="3">
    <source>
        <dbReference type="Proteomes" id="UP001237152"/>
    </source>
</evidence>
<dbReference type="EMBL" id="MK174290">
    <property type="protein sequence ID" value="QBZ80634.1"/>
    <property type="molecule type" value="Genomic_DNA"/>
</dbReference>
<accession>A0A4D6EFN4</accession>
<evidence type="ECO:0000313" key="2">
    <source>
        <dbReference type="EMBL" id="QBZ80634.1"/>
    </source>
</evidence>
<reference evidence="2" key="1">
    <citation type="journal article" date="2019" name="Front. Microbiol.">
        <title>Pandoravirus Celtis Illustrates the Microevolution Processes at Work in the Giant Pandoraviridae Genomes.</title>
        <authorList>
            <person name="Legendre M."/>
            <person name="Alempic J.M."/>
            <person name="Philippe N."/>
            <person name="Lartigue A."/>
            <person name="Jeudy S."/>
            <person name="Poirot O."/>
            <person name="Ta N.T."/>
            <person name="Nin S."/>
            <person name="Coute Y."/>
            <person name="Abergel C."/>
            <person name="Claverie J.M."/>
        </authorList>
    </citation>
    <scope>NUCLEOTIDE SEQUENCE</scope>
</reference>
<name>A0A4D6EFN4_9VIRU</name>
<dbReference type="SUPFAM" id="SSF81383">
    <property type="entry name" value="F-box domain"/>
    <property type="match status" value="1"/>
</dbReference>
<dbReference type="Proteomes" id="UP001237152">
    <property type="component" value="Segment"/>
</dbReference>
<protein>
    <submittedName>
        <fullName evidence="2">F-box incomplete domain containing protein</fullName>
    </submittedName>
</protein>
<gene>
    <name evidence="2" type="ORF">pclt_cds_34</name>
</gene>
<dbReference type="InterPro" id="IPR036047">
    <property type="entry name" value="F-box-like_dom_sf"/>
</dbReference>
<dbReference type="InterPro" id="IPR001810">
    <property type="entry name" value="F-box_dom"/>
</dbReference>
<feature type="domain" description="F-box" evidence="1">
    <location>
        <begin position="8"/>
        <end position="35"/>
    </location>
</feature>
<dbReference type="Pfam" id="PF12937">
    <property type="entry name" value="F-box-like"/>
    <property type="match status" value="1"/>
</dbReference>
<dbReference type="CDD" id="cd09917">
    <property type="entry name" value="F-box_SF"/>
    <property type="match status" value="1"/>
</dbReference>
<proteinExistence type="predicted"/>
<organism evidence="2 3">
    <name type="scientific">Pandoravirus celtis</name>
    <dbReference type="NCBI Taxonomy" id="2568002"/>
    <lineage>
        <taxon>Viruses</taxon>
        <taxon>Pandoravirus</taxon>
    </lineage>
</organism>
<evidence type="ECO:0000259" key="1">
    <source>
        <dbReference type="Pfam" id="PF12937"/>
    </source>
</evidence>
<sequence>MASTVGLGNLPDEIIVHILGYLTRLRDLAACAAASSILAVEPLASAAARLASVTLGNLLEAGAPLDVVRAVYAHRGPASIPPDWIVAVVRVGSIDIVEWACAVPEWTLVLRAAAHRDDAGPAPRPYKRTKRAIPSTMPSVCRSNAAGLRCLPGSCRTATQGHRVCIAVSTHRLFDHFSSRSCAHPAPRWTSSSACMITRYCRMTTEPCARHKSSARRWTPTAPMCSNGCARAAVSASRPTIYRMRPILLCAPCARGRRRLPVGCMPTRPTDNATSGAARSL</sequence>